<comment type="caution">
    <text evidence="4">The sequence shown here is derived from an EMBL/GenBank/DDBJ whole genome shotgun (WGS) entry which is preliminary data.</text>
</comment>
<evidence type="ECO:0000313" key="5">
    <source>
        <dbReference type="Proteomes" id="UP000015344"/>
    </source>
</evidence>
<feature type="domain" description="Baseplate J-like central" evidence="2">
    <location>
        <begin position="205"/>
        <end position="276"/>
    </location>
</feature>
<dbReference type="PANTHER" id="PTHR35862:SF1">
    <property type="entry name" value="FELS-2 PROPHAGE PROTEIN"/>
    <property type="match status" value="1"/>
</dbReference>
<protein>
    <submittedName>
        <fullName evidence="4">Baseplate J family protein</fullName>
    </submittedName>
</protein>
<dbReference type="EMBL" id="ATMT01000043">
    <property type="protein sequence ID" value="EPY07414.1"/>
    <property type="molecule type" value="Genomic_DNA"/>
</dbReference>
<dbReference type="InterPro" id="IPR006949">
    <property type="entry name" value="Barrel_Baseplate_J-like"/>
</dbReference>
<dbReference type="InterPro" id="IPR014507">
    <property type="entry name" value="Baseplate_assembly_J_pred"/>
</dbReference>
<dbReference type="eggNOG" id="COG3948">
    <property type="taxonomic scope" value="Bacteria"/>
</dbReference>
<dbReference type="InterPro" id="IPR058530">
    <property type="entry name" value="Baseplate_J-like_C"/>
</dbReference>
<evidence type="ECO:0000259" key="3">
    <source>
        <dbReference type="Pfam" id="PF26079"/>
    </source>
</evidence>
<dbReference type="PANTHER" id="PTHR35862">
    <property type="entry name" value="FELS-2 PROPHAGE PROTEIN"/>
    <property type="match status" value="1"/>
</dbReference>
<dbReference type="Pfam" id="PF04865">
    <property type="entry name" value="Baseplate_J"/>
    <property type="match status" value="1"/>
</dbReference>
<dbReference type="Proteomes" id="UP000015344">
    <property type="component" value="Unassembled WGS sequence"/>
</dbReference>
<dbReference type="InterPro" id="IPR058531">
    <property type="entry name" value="Baseplate_J_M"/>
</dbReference>
<dbReference type="PATRIC" id="fig|1117108.3.peg.2039"/>
<evidence type="ECO:0000259" key="1">
    <source>
        <dbReference type="Pfam" id="PF04865"/>
    </source>
</evidence>
<dbReference type="InterPro" id="IPR052726">
    <property type="entry name" value="Phage_Baseplate_Hub"/>
</dbReference>
<dbReference type="PIRSF" id="PIRSF020481">
    <property type="entry name" value="BAP"/>
    <property type="match status" value="1"/>
</dbReference>
<dbReference type="Pfam" id="PF26079">
    <property type="entry name" value="Baseplate_J_C"/>
    <property type="match status" value="1"/>
</dbReference>
<reference evidence="4 5" key="1">
    <citation type="submission" date="2013-05" db="EMBL/GenBank/DDBJ databases">
        <authorList>
            <person name="Strain E.A."/>
            <person name="Brown E."/>
            <person name="Allard M.W."/>
            <person name="Luo Y.L."/>
        </authorList>
    </citation>
    <scope>NUCLEOTIDE SEQUENCE [LARGE SCALE GENOMIC DNA]</scope>
    <source>
        <strain evidence="4 5">TS-15</strain>
    </source>
</reference>
<name>S9SRU2_PAEAL</name>
<dbReference type="RefSeq" id="WP_021259382.1">
    <property type="nucleotide sequence ID" value="NZ_ATMT01000043.1"/>
</dbReference>
<feature type="domain" description="Baseplate protein J-like barrel" evidence="1">
    <location>
        <begin position="106"/>
        <end position="183"/>
    </location>
</feature>
<gene>
    <name evidence="4" type="ORF">PAALTS15_09825</name>
</gene>
<dbReference type="Pfam" id="PF26078">
    <property type="entry name" value="Baseplate_J_M"/>
    <property type="match status" value="1"/>
</dbReference>
<evidence type="ECO:0000313" key="4">
    <source>
        <dbReference type="EMBL" id="EPY07414.1"/>
    </source>
</evidence>
<dbReference type="AlphaFoldDB" id="S9SRU2"/>
<sequence length="372" mass="41129">MALNDLPDIQFVEVDVSKTVQNMIITYEAITNRKLYPADPVRLFLLSIAQIIVQQRVIINQTAKQNLLRYAQGDYLDHLGAMVETERLDAAPAMTTVRFHLSIPLSEAVLIPAGTRVSPGNETFFMTSIVGEIKPGALYTDLTCSCMTPGQGGNGFIPGQISTLVDPLPWIDRVENITESSGGTDREDDDRYRQRVYTSPERFSVAGPTGAYEYWARSANKDILDVLVWSPAPVEVEIRVLMRDGELPSSDILQAVHSACNSDRVRPLTDKVTVLAPDAVNYDIDMTYWIDSRNATDAASIQSRVQQAVETYIQWQKARIGRDINPSELIRLTMNAGARRVTVNSPAHSVVEKTQVAIAGTPKVTYGGLEDD</sequence>
<feature type="domain" description="Baseplate J-like C-terminal" evidence="3">
    <location>
        <begin position="282"/>
        <end position="361"/>
    </location>
</feature>
<accession>S9SRU2</accession>
<evidence type="ECO:0000259" key="2">
    <source>
        <dbReference type="Pfam" id="PF26078"/>
    </source>
</evidence>
<proteinExistence type="predicted"/>
<organism evidence="4 5">
    <name type="scientific">Paenibacillus alvei TS-15</name>
    <dbReference type="NCBI Taxonomy" id="1117108"/>
    <lineage>
        <taxon>Bacteria</taxon>
        <taxon>Bacillati</taxon>
        <taxon>Bacillota</taxon>
        <taxon>Bacilli</taxon>
        <taxon>Bacillales</taxon>
        <taxon>Paenibacillaceae</taxon>
        <taxon>Paenibacillus</taxon>
    </lineage>
</organism>